<dbReference type="Proteomes" id="UP001501442">
    <property type="component" value="Unassembled WGS sequence"/>
</dbReference>
<protein>
    <recommendedName>
        <fullName evidence="1">Glyoxalase/fosfomycin resistance/dioxygenase domain-containing protein</fullName>
    </recommendedName>
</protein>
<dbReference type="InterPro" id="IPR029068">
    <property type="entry name" value="Glyas_Bleomycin-R_OHBP_Dase"/>
</dbReference>
<comment type="caution">
    <text evidence="2">The sequence shown here is derived from an EMBL/GenBank/DDBJ whole genome shotgun (WGS) entry which is preliminary data.</text>
</comment>
<name>A0ABP8U402_9ACTN</name>
<gene>
    <name evidence="2" type="ORF">GCM10023196_019320</name>
</gene>
<sequence>MNSPDPARLRAFYERHLGFRLSDTLSRTGDLMYFLWCSPLHHSFASLAAPHVSLHHASFEMRGVEEYVRGTGRALRAASRTPRR</sequence>
<feature type="domain" description="Glyoxalase/fosfomycin resistance/dioxygenase" evidence="1">
    <location>
        <begin position="2"/>
        <end position="57"/>
    </location>
</feature>
<evidence type="ECO:0000313" key="3">
    <source>
        <dbReference type="Proteomes" id="UP001501442"/>
    </source>
</evidence>
<organism evidence="2 3">
    <name type="scientific">Actinoallomurus vinaceus</name>
    <dbReference type="NCBI Taxonomy" id="1080074"/>
    <lineage>
        <taxon>Bacteria</taxon>
        <taxon>Bacillati</taxon>
        <taxon>Actinomycetota</taxon>
        <taxon>Actinomycetes</taxon>
        <taxon>Streptosporangiales</taxon>
        <taxon>Thermomonosporaceae</taxon>
        <taxon>Actinoallomurus</taxon>
    </lineage>
</organism>
<accession>A0ABP8U402</accession>
<dbReference type="Gene3D" id="3.10.180.10">
    <property type="entry name" value="2,3-Dihydroxybiphenyl 1,2-Dioxygenase, domain 1"/>
    <property type="match status" value="1"/>
</dbReference>
<proteinExistence type="predicted"/>
<keyword evidence="3" id="KW-1185">Reference proteome</keyword>
<dbReference type="InterPro" id="IPR004360">
    <property type="entry name" value="Glyas_Fos-R_dOase_dom"/>
</dbReference>
<dbReference type="Pfam" id="PF00903">
    <property type="entry name" value="Glyoxalase"/>
    <property type="match status" value="1"/>
</dbReference>
<evidence type="ECO:0000259" key="1">
    <source>
        <dbReference type="Pfam" id="PF00903"/>
    </source>
</evidence>
<reference evidence="3" key="1">
    <citation type="journal article" date="2019" name="Int. J. Syst. Evol. Microbiol.">
        <title>The Global Catalogue of Microorganisms (GCM) 10K type strain sequencing project: providing services to taxonomists for standard genome sequencing and annotation.</title>
        <authorList>
            <consortium name="The Broad Institute Genomics Platform"/>
            <consortium name="The Broad Institute Genome Sequencing Center for Infectious Disease"/>
            <person name="Wu L."/>
            <person name="Ma J."/>
        </authorList>
    </citation>
    <scope>NUCLEOTIDE SEQUENCE [LARGE SCALE GENOMIC DNA]</scope>
    <source>
        <strain evidence="3">JCM 17939</strain>
    </source>
</reference>
<dbReference type="SUPFAM" id="SSF54593">
    <property type="entry name" value="Glyoxalase/Bleomycin resistance protein/Dihydroxybiphenyl dioxygenase"/>
    <property type="match status" value="1"/>
</dbReference>
<evidence type="ECO:0000313" key="2">
    <source>
        <dbReference type="EMBL" id="GAA4623377.1"/>
    </source>
</evidence>
<dbReference type="RefSeq" id="WP_345430311.1">
    <property type="nucleotide sequence ID" value="NZ_BAABHK010000002.1"/>
</dbReference>
<dbReference type="EMBL" id="BAABHK010000002">
    <property type="protein sequence ID" value="GAA4623377.1"/>
    <property type="molecule type" value="Genomic_DNA"/>
</dbReference>